<feature type="transmembrane region" description="Helical" evidence="6">
    <location>
        <begin position="306"/>
        <end position="327"/>
    </location>
</feature>
<feature type="transmembrane region" description="Helical" evidence="6">
    <location>
        <begin position="21"/>
        <end position="43"/>
    </location>
</feature>
<keyword evidence="9" id="KW-1185">Reference proteome</keyword>
<dbReference type="InterPro" id="IPR022343">
    <property type="entry name" value="GCR1-cAMP_receptor"/>
</dbReference>
<dbReference type="PANTHER" id="PTHR23112:SF22">
    <property type="entry name" value="G-PROTEIN COUPLED RECEPTOR"/>
    <property type="match status" value="1"/>
</dbReference>
<dbReference type="GO" id="GO:0007166">
    <property type="term" value="P:cell surface receptor signaling pathway"/>
    <property type="evidence" value="ECO:0007669"/>
    <property type="project" value="InterPro"/>
</dbReference>
<evidence type="ECO:0000313" key="8">
    <source>
        <dbReference type="EMBL" id="KAJ8063503.1"/>
    </source>
</evidence>
<dbReference type="Proteomes" id="UP001152300">
    <property type="component" value="Unassembled WGS sequence"/>
</dbReference>
<keyword evidence="3 6" id="KW-1133">Transmembrane helix</keyword>
<feature type="transmembrane region" description="Helical" evidence="6">
    <location>
        <begin position="265"/>
        <end position="286"/>
    </location>
</feature>
<dbReference type="Gene3D" id="1.20.1070.10">
    <property type="entry name" value="Rhodopsin 7-helix transmembrane proteins"/>
    <property type="match status" value="1"/>
</dbReference>
<name>A0A9X0AJP4_9HELO</name>
<feature type="transmembrane region" description="Helical" evidence="6">
    <location>
        <begin position="92"/>
        <end position="111"/>
    </location>
</feature>
<evidence type="ECO:0000256" key="2">
    <source>
        <dbReference type="ARBA" id="ARBA00022692"/>
    </source>
</evidence>
<feature type="domain" description="G-protein coupled receptors family 2 profile 2" evidence="7">
    <location>
        <begin position="14"/>
        <end position="329"/>
    </location>
</feature>
<accession>A0A9X0AJP4</accession>
<dbReference type="Pfam" id="PF05462">
    <property type="entry name" value="Dicty_CAR"/>
    <property type="match status" value="1"/>
</dbReference>
<feature type="region of interest" description="Disordered" evidence="5">
    <location>
        <begin position="212"/>
        <end position="256"/>
    </location>
</feature>
<evidence type="ECO:0000256" key="1">
    <source>
        <dbReference type="ARBA" id="ARBA00004141"/>
    </source>
</evidence>
<keyword evidence="2 6" id="KW-0812">Transmembrane</keyword>
<evidence type="ECO:0000259" key="7">
    <source>
        <dbReference type="PROSITE" id="PS50261"/>
    </source>
</evidence>
<evidence type="ECO:0000313" key="9">
    <source>
        <dbReference type="Proteomes" id="UP001152300"/>
    </source>
</evidence>
<dbReference type="PANTHER" id="PTHR23112">
    <property type="entry name" value="G PROTEIN-COUPLED RECEPTOR 157-RELATED"/>
    <property type="match status" value="1"/>
</dbReference>
<evidence type="ECO:0000256" key="3">
    <source>
        <dbReference type="ARBA" id="ARBA00022989"/>
    </source>
</evidence>
<dbReference type="PRINTS" id="PR02001">
    <property type="entry name" value="GCR1CAMPR"/>
</dbReference>
<reference evidence="8" key="1">
    <citation type="submission" date="2022-11" db="EMBL/GenBank/DDBJ databases">
        <title>Genome Resource of Sclerotinia nivalis Strain SnTB1, a Plant Pathogen Isolated from American Ginseng.</title>
        <authorList>
            <person name="Fan S."/>
        </authorList>
    </citation>
    <scope>NUCLEOTIDE SEQUENCE</scope>
    <source>
        <strain evidence="8">SnTB1</strain>
    </source>
</reference>
<evidence type="ECO:0000256" key="5">
    <source>
        <dbReference type="SAM" id="MobiDB-lite"/>
    </source>
</evidence>
<dbReference type="AlphaFoldDB" id="A0A9X0AJP4"/>
<feature type="transmembrane region" description="Helical" evidence="6">
    <location>
        <begin position="172"/>
        <end position="190"/>
    </location>
</feature>
<feature type="transmembrane region" description="Helical" evidence="6">
    <location>
        <begin position="49"/>
        <end position="71"/>
    </location>
</feature>
<evidence type="ECO:0000256" key="6">
    <source>
        <dbReference type="SAM" id="Phobius"/>
    </source>
</evidence>
<evidence type="ECO:0000256" key="4">
    <source>
        <dbReference type="ARBA" id="ARBA00023136"/>
    </source>
</evidence>
<comment type="subcellular location">
    <subcellularLocation>
        <location evidence="1">Membrane</location>
        <topology evidence="1">Multi-pass membrane protein</topology>
    </subcellularLocation>
</comment>
<sequence length="352" mass="40819">MKAENITRHDFETIVAIERTCSGISLLGCFFIIITFLSTTAFRKPINRLVFYASLGNLFTNLATLISRSALEKPDARFCQFQAFLIQMFLPADAYWTLAMACNVMFAFFFHYDVVELRQLEKWYILICYGIPFIPAFVFFFVHTREKGYMYGSAISWCWIDSKWTWWRLWSFYVPVWITILITIMIYAVAGKKIYDKRQELVKANQRISPDSLPKVRKEKSSQTELLPTTNETHEETTSPTTTRPGLPPAQQSKNSVAPNKQANAALWAYAKVSLLFFLAMMITWIPSTANRIYSICYPDMVNMSLQYISVFVLPLQGFWNATIYVLTSMDACKVFWIKMKEPVVLFRGGWE</sequence>
<dbReference type="InterPro" id="IPR017981">
    <property type="entry name" value="GPCR_2-like_7TM"/>
</dbReference>
<dbReference type="GO" id="GO:0005886">
    <property type="term" value="C:plasma membrane"/>
    <property type="evidence" value="ECO:0007669"/>
    <property type="project" value="TreeGrafter"/>
</dbReference>
<dbReference type="SUPFAM" id="SSF81321">
    <property type="entry name" value="Family A G protein-coupled receptor-like"/>
    <property type="match status" value="1"/>
</dbReference>
<gene>
    <name evidence="8" type="ORF">OCU04_007379</name>
</gene>
<dbReference type="GO" id="GO:0004930">
    <property type="term" value="F:G protein-coupled receptor activity"/>
    <property type="evidence" value="ECO:0007669"/>
    <property type="project" value="TreeGrafter"/>
</dbReference>
<proteinExistence type="predicted"/>
<organism evidence="8 9">
    <name type="scientific">Sclerotinia nivalis</name>
    <dbReference type="NCBI Taxonomy" id="352851"/>
    <lineage>
        <taxon>Eukaryota</taxon>
        <taxon>Fungi</taxon>
        <taxon>Dikarya</taxon>
        <taxon>Ascomycota</taxon>
        <taxon>Pezizomycotina</taxon>
        <taxon>Leotiomycetes</taxon>
        <taxon>Helotiales</taxon>
        <taxon>Sclerotiniaceae</taxon>
        <taxon>Sclerotinia</taxon>
    </lineage>
</organism>
<keyword evidence="4 6" id="KW-0472">Membrane</keyword>
<dbReference type="PROSITE" id="PS50261">
    <property type="entry name" value="G_PROTEIN_RECEP_F2_4"/>
    <property type="match status" value="1"/>
</dbReference>
<feature type="transmembrane region" description="Helical" evidence="6">
    <location>
        <begin position="123"/>
        <end position="142"/>
    </location>
</feature>
<comment type="caution">
    <text evidence="8">The sequence shown here is derived from an EMBL/GenBank/DDBJ whole genome shotgun (WGS) entry which is preliminary data.</text>
</comment>
<dbReference type="OrthoDB" id="18453at2759"/>
<protein>
    <recommendedName>
        <fullName evidence="7">G-protein coupled receptors family 2 profile 2 domain-containing protein</fullName>
    </recommendedName>
</protein>
<dbReference type="GO" id="GO:0007189">
    <property type="term" value="P:adenylate cyclase-activating G protein-coupled receptor signaling pathway"/>
    <property type="evidence" value="ECO:0007669"/>
    <property type="project" value="TreeGrafter"/>
</dbReference>
<dbReference type="EMBL" id="JAPEIS010000008">
    <property type="protein sequence ID" value="KAJ8063503.1"/>
    <property type="molecule type" value="Genomic_DNA"/>
</dbReference>